<dbReference type="GO" id="GO:0008270">
    <property type="term" value="F:zinc ion binding"/>
    <property type="evidence" value="ECO:0007669"/>
    <property type="project" value="UniProtKB-KW"/>
</dbReference>
<feature type="domain" description="C2H2-type" evidence="3">
    <location>
        <begin position="85"/>
        <end position="110"/>
    </location>
</feature>
<dbReference type="EMBL" id="OC875061">
    <property type="protein sequence ID" value="CAD7638149.1"/>
    <property type="molecule type" value="Genomic_DNA"/>
</dbReference>
<keyword evidence="1" id="KW-0479">Metal-binding</keyword>
<dbReference type="PANTHER" id="PTHR46179:SF20">
    <property type="entry name" value="TRANSCRIPTION FACTOR 3A PROTEIN-RELATED"/>
    <property type="match status" value="1"/>
</dbReference>
<dbReference type="InterPro" id="IPR013087">
    <property type="entry name" value="Znf_C2H2_type"/>
</dbReference>
<dbReference type="PROSITE" id="PS00028">
    <property type="entry name" value="ZINC_FINGER_C2H2_1"/>
    <property type="match status" value="3"/>
</dbReference>
<dbReference type="SMART" id="SM00355">
    <property type="entry name" value="ZnF_C2H2"/>
    <property type="match status" value="3"/>
</dbReference>
<organism evidence="4">
    <name type="scientific">Medioppia subpectinata</name>
    <dbReference type="NCBI Taxonomy" id="1979941"/>
    <lineage>
        <taxon>Eukaryota</taxon>
        <taxon>Metazoa</taxon>
        <taxon>Ecdysozoa</taxon>
        <taxon>Arthropoda</taxon>
        <taxon>Chelicerata</taxon>
        <taxon>Arachnida</taxon>
        <taxon>Acari</taxon>
        <taxon>Acariformes</taxon>
        <taxon>Sarcoptiformes</taxon>
        <taxon>Oribatida</taxon>
        <taxon>Brachypylina</taxon>
        <taxon>Oppioidea</taxon>
        <taxon>Oppiidae</taxon>
        <taxon>Medioppia</taxon>
    </lineage>
</organism>
<protein>
    <recommendedName>
        <fullName evidence="3">C2H2-type domain-containing protein</fullName>
    </recommendedName>
</protein>
<accession>A0A7R9LAV1</accession>
<dbReference type="EMBL" id="CAJPIZ010020486">
    <property type="protein sequence ID" value="CAG2117306.1"/>
    <property type="molecule type" value="Genomic_DNA"/>
</dbReference>
<evidence type="ECO:0000256" key="1">
    <source>
        <dbReference type="PROSITE-ProRule" id="PRU00042"/>
    </source>
</evidence>
<keyword evidence="5" id="KW-1185">Reference proteome</keyword>
<dbReference type="OrthoDB" id="2687452at2759"/>
<keyword evidence="1" id="KW-0862">Zinc</keyword>
<dbReference type="PROSITE" id="PS50157">
    <property type="entry name" value="ZINC_FINGER_C2H2_2"/>
    <property type="match status" value="3"/>
</dbReference>
<sequence>MDSNSDSDYTERQTKRRKHDKKTGGQFVCDLKGCGRIFNARISLISHKRSHLGLTYRCHVLGCGRKYKNRKCFINHKRIHSSRTYRCDVVDCRSVFATKAYLILHKRRRH</sequence>
<dbReference type="InterPro" id="IPR036236">
    <property type="entry name" value="Znf_C2H2_sf"/>
</dbReference>
<evidence type="ECO:0000256" key="2">
    <source>
        <dbReference type="SAM" id="MobiDB-lite"/>
    </source>
</evidence>
<dbReference type="Gene3D" id="3.30.160.60">
    <property type="entry name" value="Classic Zinc Finger"/>
    <property type="match status" value="2"/>
</dbReference>
<evidence type="ECO:0000259" key="3">
    <source>
        <dbReference type="PROSITE" id="PS50157"/>
    </source>
</evidence>
<evidence type="ECO:0000313" key="4">
    <source>
        <dbReference type="EMBL" id="CAD7638149.1"/>
    </source>
</evidence>
<dbReference type="SUPFAM" id="SSF57667">
    <property type="entry name" value="beta-beta-alpha zinc fingers"/>
    <property type="match status" value="1"/>
</dbReference>
<proteinExistence type="predicted"/>
<evidence type="ECO:0000313" key="5">
    <source>
        <dbReference type="Proteomes" id="UP000759131"/>
    </source>
</evidence>
<dbReference type="Pfam" id="PF00096">
    <property type="entry name" value="zf-C2H2"/>
    <property type="match status" value="3"/>
</dbReference>
<feature type="region of interest" description="Disordered" evidence="2">
    <location>
        <begin position="1"/>
        <end position="23"/>
    </location>
</feature>
<gene>
    <name evidence="4" type="ORF">OSB1V03_LOCUS17259</name>
</gene>
<dbReference type="Proteomes" id="UP000759131">
    <property type="component" value="Unassembled WGS sequence"/>
</dbReference>
<dbReference type="AlphaFoldDB" id="A0A7R9LAV1"/>
<reference evidence="4" key="1">
    <citation type="submission" date="2020-11" db="EMBL/GenBank/DDBJ databases">
        <authorList>
            <person name="Tran Van P."/>
        </authorList>
    </citation>
    <scope>NUCLEOTIDE SEQUENCE</scope>
</reference>
<keyword evidence="1" id="KW-0863">Zinc-finger</keyword>
<dbReference type="InterPro" id="IPR051061">
    <property type="entry name" value="Zinc_finger_trans_reg"/>
</dbReference>
<feature type="non-terminal residue" evidence="4">
    <location>
        <position position="110"/>
    </location>
</feature>
<dbReference type="PANTHER" id="PTHR46179">
    <property type="entry name" value="ZINC FINGER PROTEIN"/>
    <property type="match status" value="1"/>
</dbReference>
<feature type="domain" description="C2H2-type" evidence="3">
    <location>
        <begin position="56"/>
        <end position="85"/>
    </location>
</feature>
<name>A0A7R9LAV1_9ACAR</name>
<dbReference type="GO" id="GO:0005634">
    <property type="term" value="C:nucleus"/>
    <property type="evidence" value="ECO:0007669"/>
    <property type="project" value="TreeGrafter"/>
</dbReference>
<feature type="domain" description="C2H2-type" evidence="3">
    <location>
        <begin position="27"/>
        <end position="56"/>
    </location>
</feature>